<proteinExistence type="predicted"/>
<feature type="compositionally biased region" description="Acidic residues" evidence="1">
    <location>
        <begin position="561"/>
        <end position="572"/>
    </location>
</feature>
<dbReference type="InterPro" id="IPR036034">
    <property type="entry name" value="PDZ_sf"/>
</dbReference>
<gene>
    <name evidence="3" type="ORF">AALO_G00054270</name>
</gene>
<dbReference type="GO" id="GO:0007165">
    <property type="term" value="P:signal transduction"/>
    <property type="evidence" value="ECO:0007669"/>
    <property type="project" value="TreeGrafter"/>
</dbReference>
<dbReference type="Gene3D" id="2.30.42.10">
    <property type="match status" value="2"/>
</dbReference>
<dbReference type="InterPro" id="IPR041489">
    <property type="entry name" value="PDZ_6"/>
</dbReference>
<accession>A0AAV6H8F1</accession>
<dbReference type="EMBL" id="JADWDJ010000004">
    <property type="protein sequence ID" value="KAG5282282.1"/>
    <property type="molecule type" value="Genomic_DNA"/>
</dbReference>
<protein>
    <recommendedName>
        <fullName evidence="2">PDZ domain-containing protein</fullName>
    </recommendedName>
</protein>
<dbReference type="InterPro" id="IPR001478">
    <property type="entry name" value="PDZ"/>
</dbReference>
<dbReference type="GO" id="GO:0005911">
    <property type="term" value="C:cell-cell junction"/>
    <property type="evidence" value="ECO:0007669"/>
    <property type="project" value="TreeGrafter"/>
</dbReference>
<evidence type="ECO:0000313" key="4">
    <source>
        <dbReference type="Proteomes" id="UP000823561"/>
    </source>
</evidence>
<feature type="region of interest" description="Disordered" evidence="1">
    <location>
        <begin position="253"/>
        <end position="581"/>
    </location>
</feature>
<feature type="compositionally biased region" description="Basic and acidic residues" evidence="1">
    <location>
        <begin position="372"/>
        <end position="400"/>
    </location>
</feature>
<feature type="domain" description="PDZ" evidence="2">
    <location>
        <begin position="63"/>
        <end position="116"/>
    </location>
</feature>
<comment type="caution">
    <text evidence="3">The sequence shown here is derived from an EMBL/GenBank/DDBJ whole genome shotgun (WGS) entry which is preliminary data.</text>
</comment>
<dbReference type="Pfam" id="PF00595">
    <property type="entry name" value="PDZ"/>
    <property type="match status" value="1"/>
</dbReference>
<dbReference type="AlphaFoldDB" id="A0AAV6H8F1"/>
<reference evidence="3" key="1">
    <citation type="submission" date="2020-10" db="EMBL/GenBank/DDBJ databases">
        <title>Chromosome-scale genome assembly of the Allis shad, Alosa alosa.</title>
        <authorList>
            <person name="Margot Z."/>
            <person name="Christophe K."/>
            <person name="Cabau C."/>
            <person name="Louis A."/>
            <person name="Berthelot C."/>
            <person name="Parey E."/>
            <person name="Roest Crollius H."/>
            <person name="Montfort J."/>
            <person name="Robinson-Rechavi M."/>
            <person name="Bucao C."/>
            <person name="Bouchez O."/>
            <person name="Gislard M."/>
            <person name="Lluch J."/>
            <person name="Milhes M."/>
            <person name="Lampietro C."/>
            <person name="Lopez Roques C."/>
            <person name="Donnadieu C."/>
            <person name="Braasch I."/>
            <person name="Desvignes T."/>
            <person name="Postlethwait J."/>
            <person name="Bobe J."/>
            <person name="Guiguen Y."/>
        </authorList>
    </citation>
    <scope>NUCLEOTIDE SEQUENCE</scope>
    <source>
        <strain evidence="3">M-15738</strain>
        <tissue evidence="3">Blood</tissue>
    </source>
</reference>
<dbReference type="PANTHER" id="PTHR10316:SF41">
    <property type="entry name" value="MAGI FAMILY MEMBER, X-LINKED A-RELATED"/>
    <property type="match status" value="1"/>
</dbReference>
<dbReference type="Pfam" id="PF17820">
    <property type="entry name" value="PDZ_6"/>
    <property type="match status" value="1"/>
</dbReference>
<dbReference type="PROSITE" id="PS50106">
    <property type="entry name" value="PDZ"/>
    <property type="match status" value="2"/>
</dbReference>
<dbReference type="Proteomes" id="UP000823561">
    <property type="component" value="Chromosome 4"/>
</dbReference>
<feature type="compositionally biased region" description="Basic residues" evidence="1">
    <location>
        <begin position="401"/>
        <end position="412"/>
    </location>
</feature>
<evidence type="ECO:0000259" key="2">
    <source>
        <dbReference type="PROSITE" id="PS50106"/>
    </source>
</evidence>
<feature type="compositionally biased region" description="Basic residues" evidence="1">
    <location>
        <begin position="295"/>
        <end position="305"/>
    </location>
</feature>
<dbReference type="GO" id="GO:0005737">
    <property type="term" value="C:cytoplasm"/>
    <property type="evidence" value="ECO:0007669"/>
    <property type="project" value="TreeGrafter"/>
</dbReference>
<sequence>MCVDLSCPSLPRICVLDSAGHTHHNTHTHTHTHKSMLERLQSAFKTVKDSKPTSLLPHRFVTVRRGSPAARSGQIRPGDRLEAVEGRPVVTLPHRELAQILRRAGNTLRLTIVPRSSAHASDNADFDTNHRTRKGHRSRPKQDSRYYSVDLERGPTGFGFSLRGGSEYNMGLYVLGLMEGGPAQRSHKIQVSDQLVEINGDSTTGMTHSQAVERIRTAGHHIHLVLKRGNGYYVRLGTNPTMSGGIGRVSLSFPPSLHPPQSHLVAVDRRGRRIWAGERGRPQGQKVRSPSSSGRRSRSERRRKGGGGGEEGRRRRRKMSYPDSAEVTQDEEEEGEEAGRPSSHRRGQRSRSLSAGAERRKGRSLPRNTRKNHSDDEVTVRSQSERGRERGKEKGKEQRRGGLRKSGSMKRLRWLESQSEGEEDRREEEGEEEDDEDDVFMPIPNQRLPRSKQGRRQQVEEWESEEEEEEEEEVREEDWVEQQGRRRDVEEEEGEPQWGSEGDGGTGWEREREGEGEVEVEQQEERVRAWASQVQRERMHELELEVGGEGAPRSPGVKEREEEEEEQEEEEGESRPRRTLPHALSGLPVLPVGAKLQLYVPVLPPLAHEGIPAARLQRRTSSRLHPFSFLGSPGSEDVESESGASVSVASTTAASISGLSLVLSDNHDHRKYKTPLPGPWLTPSPHTLHRVIQGNRPAWTQEGRGGRGGGVPRFIH</sequence>
<feature type="region of interest" description="Disordered" evidence="1">
    <location>
        <begin position="118"/>
        <end position="146"/>
    </location>
</feature>
<dbReference type="SMART" id="SM00228">
    <property type="entry name" value="PDZ"/>
    <property type="match status" value="2"/>
</dbReference>
<dbReference type="PANTHER" id="PTHR10316">
    <property type="entry name" value="MEMBRANE ASSOCIATED GUANYLATE KINASE-RELATED"/>
    <property type="match status" value="1"/>
</dbReference>
<dbReference type="FunFam" id="2.30.42.10:FF:000249">
    <property type="entry name" value="membrane-associated guanylate kinase, WW and PDZ domain-containing protein 1-like isoform X2"/>
    <property type="match status" value="1"/>
</dbReference>
<feature type="compositionally biased region" description="Acidic residues" evidence="1">
    <location>
        <begin position="429"/>
        <end position="439"/>
    </location>
</feature>
<evidence type="ECO:0000256" key="1">
    <source>
        <dbReference type="SAM" id="MobiDB-lite"/>
    </source>
</evidence>
<feature type="compositionally biased region" description="Basic residues" evidence="1">
    <location>
        <begin position="360"/>
        <end position="371"/>
    </location>
</feature>
<feature type="domain" description="PDZ" evidence="2">
    <location>
        <begin position="148"/>
        <end position="230"/>
    </location>
</feature>
<feature type="compositionally biased region" description="Acidic residues" evidence="1">
    <location>
        <begin position="460"/>
        <end position="480"/>
    </location>
</feature>
<dbReference type="SUPFAM" id="SSF50156">
    <property type="entry name" value="PDZ domain-like"/>
    <property type="match status" value="2"/>
</dbReference>
<evidence type="ECO:0000313" key="3">
    <source>
        <dbReference type="EMBL" id="KAG5282282.1"/>
    </source>
</evidence>
<organism evidence="3 4">
    <name type="scientific">Alosa alosa</name>
    <name type="common">allis shad</name>
    <dbReference type="NCBI Taxonomy" id="278164"/>
    <lineage>
        <taxon>Eukaryota</taxon>
        <taxon>Metazoa</taxon>
        <taxon>Chordata</taxon>
        <taxon>Craniata</taxon>
        <taxon>Vertebrata</taxon>
        <taxon>Euteleostomi</taxon>
        <taxon>Actinopterygii</taxon>
        <taxon>Neopterygii</taxon>
        <taxon>Teleostei</taxon>
        <taxon>Clupei</taxon>
        <taxon>Clupeiformes</taxon>
        <taxon>Clupeoidei</taxon>
        <taxon>Clupeidae</taxon>
        <taxon>Alosa</taxon>
    </lineage>
</organism>
<name>A0AAV6H8F1_9TELE</name>
<keyword evidence="4" id="KW-1185">Reference proteome</keyword>
<dbReference type="CDD" id="cd06735">
    <property type="entry name" value="PDZ5_MAGI-1_3-like"/>
    <property type="match status" value="1"/>
</dbReference>